<reference evidence="2 3" key="1">
    <citation type="submission" date="2024-06" db="EMBL/GenBank/DDBJ databases">
        <title>The draft genome of Grus japonensis, version 3.</title>
        <authorList>
            <person name="Nabeshima K."/>
            <person name="Suzuki S."/>
            <person name="Onuma M."/>
        </authorList>
    </citation>
    <scope>NUCLEOTIDE SEQUENCE [LARGE SCALE GENOMIC DNA]</scope>
    <source>
        <strain evidence="2 3">451A</strain>
    </source>
</reference>
<accession>A0ABC9Y9F0</accession>
<name>A0ABC9Y9F0_GRUJA</name>
<protein>
    <submittedName>
        <fullName evidence="2">Mitochondrial enolase superfamily member 1</fullName>
    </submittedName>
</protein>
<dbReference type="PANTHER" id="PTHR33332">
    <property type="entry name" value="REVERSE TRANSCRIPTASE DOMAIN-CONTAINING PROTEIN"/>
    <property type="match status" value="1"/>
</dbReference>
<keyword evidence="3" id="KW-1185">Reference proteome</keyword>
<organism evidence="2 3">
    <name type="scientific">Grus japonensis</name>
    <name type="common">Japanese crane</name>
    <name type="synonym">Red-crowned crane</name>
    <dbReference type="NCBI Taxonomy" id="30415"/>
    <lineage>
        <taxon>Eukaryota</taxon>
        <taxon>Metazoa</taxon>
        <taxon>Chordata</taxon>
        <taxon>Craniata</taxon>
        <taxon>Vertebrata</taxon>
        <taxon>Euteleostomi</taxon>
        <taxon>Archelosauria</taxon>
        <taxon>Archosauria</taxon>
        <taxon>Dinosauria</taxon>
        <taxon>Saurischia</taxon>
        <taxon>Theropoda</taxon>
        <taxon>Coelurosauria</taxon>
        <taxon>Aves</taxon>
        <taxon>Neognathae</taxon>
        <taxon>Neoaves</taxon>
        <taxon>Gruiformes</taxon>
        <taxon>Gruidae</taxon>
        <taxon>Grus</taxon>
    </lineage>
</organism>
<dbReference type="EMBL" id="BAAFJT010000116">
    <property type="protein sequence ID" value="GAB0206688.1"/>
    <property type="molecule type" value="Genomic_DNA"/>
</dbReference>
<gene>
    <name evidence="2" type="ORF">GRJ2_003134400</name>
</gene>
<dbReference type="AlphaFoldDB" id="A0ABC9Y9F0"/>
<evidence type="ECO:0000313" key="3">
    <source>
        <dbReference type="Proteomes" id="UP001623348"/>
    </source>
</evidence>
<feature type="compositionally biased region" description="Polar residues" evidence="1">
    <location>
        <begin position="93"/>
        <end position="105"/>
    </location>
</feature>
<proteinExistence type="predicted"/>
<feature type="region of interest" description="Disordered" evidence="1">
    <location>
        <begin position="93"/>
        <end position="150"/>
    </location>
</feature>
<sequence length="150" mass="16671">MPEGWDAIQRDLEKLEKWPHANFMRFNKAKCKVVHVGRGNPHYQYRLGDEGIESSPAEDLGVLGDEKTDMSWQHALAAQKANRVLGCIKRSMESQQVEGSNSSPLLRSDETPPGVLHPALGSSVQERHRPVGASPEEDHKNDQRAGTPLL</sequence>
<evidence type="ECO:0000256" key="1">
    <source>
        <dbReference type="SAM" id="MobiDB-lite"/>
    </source>
</evidence>
<dbReference type="Proteomes" id="UP001623348">
    <property type="component" value="Unassembled WGS sequence"/>
</dbReference>
<evidence type="ECO:0000313" key="2">
    <source>
        <dbReference type="EMBL" id="GAB0206688.1"/>
    </source>
</evidence>
<comment type="caution">
    <text evidence="2">The sequence shown here is derived from an EMBL/GenBank/DDBJ whole genome shotgun (WGS) entry which is preliminary data.</text>
</comment>